<accession>A0ABT6TKP9</accession>
<dbReference type="InterPro" id="IPR006311">
    <property type="entry name" value="TAT_signal"/>
</dbReference>
<dbReference type="PROSITE" id="PS51318">
    <property type="entry name" value="TAT"/>
    <property type="match status" value="1"/>
</dbReference>
<feature type="region of interest" description="Disordered" evidence="1">
    <location>
        <begin position="28"/>
        <end position="73"/>
    </location>
</feature>
<organism evidence="3 4">
    <name type="scientific">Cohnella hashimotonis</name>
    <dbReference type="NCBI Taxonomy" id="2826895"/>
    <lineage>
        <taxon>Bacteria</taxon>
        <taxon>Bacillati</taxon>
        <taxon>Bacillota</taxon>
        <taxon>Bacilli</taxon>
        <taxon>Bacillales</taxon>
        <taxon>Paenibacillaceae</taxon>
        <taxon>Cohnella</taxon>
    </lineage>
</organism>
<dbReference type="EMBL" id="JAGRPV010000001">
    <property type="protein sequence ID" value="MDI4646494.1"/>
    <property type="molecule type" value="Genomic_DNA"/>
</dbReference>
<evidence type="ECO:0000256" key="1">
    <source>
        <dbReference type="SAM" id="MobiDB-lite"/>
    </source>
</evidence>
<proteinExistence type="predicted"/>
<feature type="compositionally biased region" description="Basic residues" evidence="1">
    <location>
        <begin position="61"/>
        <end position="72"/>
    </location>
</feature>
<name>A0ABT6TKP9_9BACL</name>
<feature type="signal peptide" evidence="2">
    <location>
        <begin position="1"/>
        <end position="30"/>
    </location>
</feature>
<feature type="chain" id="PRO_5046115639" evidence="2">
    <location>
        <begin position="31"/>
        <end position="140"/>
    </location>
</feature>
<evidence type="ECO:0000256" key="2">
    <source>
        <dbReference type="SAM" id="SignalP"/>
    </source>
</evidence>
<comment type="caution">
    <text evidence="3">The sequence shown here is derived from an EMBL/GenBank/DDBJ whole genome shotgun (WGS) entry which is preliminary data.</text>
</comment>
<keyword evidence="2" id="KW-0732">Signal</keyword>
<evidence type="ECO:0000313" key="3">
    <source>
        <dbReference type="EMBL" id="MDI4646494.1"/>
    </source>
</evidence>
<reference evidence="3" key="1">
    <citation type="submission" date="2023-04" db="EMBL/GenBank/DDBJ databases">
        <title>Comparative genomic analysis of Cohnella hashimotonis sp. nov., isolated from the International Space Station.</title>
        <authorList>
            <person name="Venkateswaran K."/>
            <person name="Simpson A."/>
        </authorList>
    </citation>
    <scope>NUCLEOTIDE SEQUENCE</scope>
    <source>
        <strain evidence="3">F6_2S_P_1</strain>
    </source>
</reference>
<sequence length="140" mass="15299">MLKTSRRNALLAATLLLALASPAMVGKASAETPTGDEPSVSRQVQTPASAAPMPGAERVHREGHHHGRKHQRRLNDMAEVLGMTPPQLIDELKKGKSIAQIGKSKGMSEDQLIGKLLDKERVHLKEQINRTWTAEAKKNT</sequence>
<dbReference type="RefSeq" id="WP_282909340.1">
    <property type="nucleotide sequence ID" value="NZ_JAGRPV010000001.1"/>
</dbReference>
<gene>
    <name evidence="3" type="ORF">KB449_16055</name>
</gene>
<dbReference type="Proteomes" id="UP001161691">
    <property type="component" value="Unassembled WGS sequence"/>
</dbReference>
<evidence type="ECO:0000313" key="4">
    <source>
        <dbReference type="Proteomes" id="UP001161691"/>
    </source>
</evidence>
<protein>
    <submittedName>
        <fullName evidence="3">Uncharacterized protein</fullName>
    </submittedName>
</protein>
<keyword evidence="4" id="KW-1185">Reference proteome</keyword>